<dbReference type="GO" id="GO:0000245">
    <property type="term" value="P:spliceosomal complex assembly"/>
    <property type="evidence" value="ECO:0007669"/>
    <property type="project" value="TreeGrafter"/>
</dbReference>
<dbReference type="GO" id="GO:0071013">
    <property type="term" value="C:catalytic step 2 spliceosome"/>
    <property type="evidence" value="ECO:0007669"/>
    <property type="project" value="TreeGrafter"/>
</dbReference>
<evidence type="ECO:0000256" key="5">
    <source>
        <dbReference type="ARBA" id="ARBA00022771"/>
    </source>
</evidence>
<dbReference type="Pfam" id="PF12874">
    <property type="entry name" value="zf-met"/>
    <property type="match status" value="1"/>
</dbReference>
<protein>
    <recommendedName>
        <fullName evidence="10">U1-type domain-containing protein</fullName>
    </recommendedName>
</protein>
<evidence type="ECO:0000256" key="3">
    <source>
        <dbReference type="ARBA" id="ARBA00022723"/>
    </source>
</evidence>
<keyword evidence="5" id="KW-0863">Zinc-finger</keyword>
<keyword evidence="3" id="KW-0479">Metal-binding</keyword>
<dbReference type="GO" id="GO:0071004">
    <property type="term" value="C:U2-type prespliceosome"/>
    <property type="evidence" value="ECO:0007669"/>
    <property type="project" value="TreeGrafter"/>
</dbReference>
<reference evidence="11" key="1">
    <citation type="submission" date="2021-03" db="EMBL/GenBank/DDBJ databases">
        <authorList>
            <person name="Palmer J.M."/>
        </authorList>
    </citation>
    <scope>NUCLEOTIDE SEQUENCE</scope>
    <source>
        <strain evidence="11">ARV_011</strain>
    </source>
</reference>
<keyword evidence="4" id="KW-0747">Spliceosome</keyword>
<keyword evidence="6" id="KW-0862">Zinc</keyword>
<evidence type="ECO:0000256" key="1">
    <source>
        <dbReference type="ARBA" id="ARBA00008995"/>
    </source>
</evidence>
<dbReference type="AlphaFoldDB" id="A0A9P8AH32"/>
<evidence type="ECO:0000256" key="2">
    <source>
        <dbReference type="ARBA" id="ARBA00022664"/>
    </source>
</evidence>
<dbReference type="GeneID" id="66115174"/>
<evidence type="ECO:0000259" key="10">
    <source>
        <dbReference type="SMART" id="SM00451"/>
    </source>
</evidence>
<sequence>MDYSDRVNSKQGSGGVADTSETKVHVRKRIQELLATKVLDLDNDPYALRNHLGLLECRLCLTTHVSESSYIAHLGGRKHQMNLEKRKVLDEKYQRANGINTGTDGSGNIAEDNDRISISNIEKRSWDKIGKPGYKVTKLRDPELLRLGLLWDIELPLITVEEPSFVIMSYYELTIKNKNIMKSFLDTTEGFDPAEFNPENCQYLVVSGEPYSNICFIIPGDLPLDRPEDPQQMNTNFWWYWDKDTRHYYIQVLFGNK</sequence>
<keyword evidence="2" id="KW-0507">mRNA processing</keyword>
<dbReference type="Proteomes" id="UP000790833">
    <property type="component" value="Unassembled WGS sequence"/>
</dbReference>
<dbReference type="SUPFAM" id="SSF57667">
    <property type="entry name" value="beta-beta-alpha zinc fingers"/>
    <property type="match status" value="1"/>
</dbReference>
<accession>A0A9P8AH32</accession>
<dbReference type="PANTHER" id="PTHR23205:SF0">
    <property type="entry name" value="SPLICING FACTOR 3A SUBUNIT 2"/>
    <property type="match status" value="1"/>
</dbReference>
<comment type="caution">
    <text evidence="11">The sequence shown here is derived from an EMBL/GenBank/DDBJ whole genome shotgun (WGS) entry which is preliminary data.</text>
</comment>
<evidence type="ECO:0000313" key="11">
    <source>
        <dbReference type="EMBL" id="KAG7192401.1"/>
    </source>
</evidence>
<keyword evidence="12" id="KW-1185">Reference proteome</keyword>
<dbReference type="InterPro" id="IPR031781">
    <property type="entry name" value="SF3A2_dom"/>
</dbReference>
<dbReference type="InterPro" id="IPR013087">
    <property type="entry name" value="Znf_C2H2_type"/>
</dbReference>
<proteinExistence type="inferred from homology"/>
<dbReference type="RefSeq" id="XP_043047951.1">
    <property type="nucleotide sequence ID" value="XM_043192583.1"/>
</dbReference>
<organism evidence="11 12">
    <name type="scientific">Scheffersomyces spartinae</name>
    <dbReference type="NCBI Taxonomy" id="45513"/>
    <lineage>
        <taxon>Eukaryota</taxon>
        <taxon>Fungi</taxon>
        <taxon>Dikarya</taxon>
        <taxon>Ascomycota</taxon>
        <taxon>Saccharomycotina</taxon>
        <taxon>Pichiomycetes</taxon>
        <taxon>Debaryomycetaceae</taxon>
        <taxon>Scheffersomyces</taxon>
    </lineage>
</organism>
<evidence type="ECO:0000256" key="9">
    <source>
        <dbReference type="SAM" id="MobiDB-lite"/>
    </source>
</evidence>
<evidence type="ECO:0000313" key="12">
    <source>
        <dbReference type="Proteomes" id="UP000790833"/>
    </source>
</evidence>
<dbReference type="Pfam" id="PF16835">
    <property type="entry name" value="SF3A2"/>
    <property type="match status" value="1"/>
</dbReference>
<dbReference type="InterPro" id="IPR052092">
    <property type="entry name" value="SF3A2"/>
</dbReference>
<dbReference type="Gene3D" id="2.60.40.2690">
    <property type="match status" value="1"/>
</dbReference>
<keyword evidence="7" id="KW-0508">mRNA splicing</keyword>
<comment type="similarity">
    <text evidence="1">Belongs to the SF3A2 family.</text>
</comment>
<dbReference type="InterPro" id="IPR036236">
    <property type="entry name" value="Znf_C2H2_sf"/>
</dbReference>
<feature type="region of interest" description="Disordered" evidence="9">
    <location>
        <begin position="1"/>
        <end position="21"/>
    </location>
</feature>
<gene>
    <name evidence="11" type="ORF">KQ657_001800</name>
</gene>
<evidence type="ECO:0000256" key="8">
    <source>
        <dbReference type="ARBA" id="ARBA00023242"/>
    </source>
</evidence>
<dbReference type="GO" id="GO:0005686">
    <property type="term" value="C:U2 snRNP"/>
    <property type="evidence" value="ECO:0007669"/>
    <property type="project" value="TreeGrafter"/>
</dbReference>
<dbReference type="GO" id="GO:0008270">
    <property type="term" value="F:zinc ion binding"/>
    <property type="evidence" value="ECO:0007669"/>
    <property type="project" value="UniProtKB-KW"/>
</dbReference>
<dbReference type="EMBL" id="JAHMUF010000018">
    <property type="protein sequence ID" value="KAG7192401.1"/>
    <property type="molecule type" value="Genomic_DNA"/>
</dbReference>
<evidence type="ECO:0000256" key="7">
    <source>
        <dbReference type="ARBA" id="ARBA00023187"/>
    </source>
</evidence>
<dbReference type="GO" id="GO:0003676">
    <property type="term" value="F:nucleic acid binding"/>
    <property type="evidence" value="ECO:0007669"/>
    <property type="project" value="InterPro"/>
</dbReference>
<dbReference type="InterPro" id="IPR003604">
    <property type="entry name" value="Matrin/U1-like-C_Znf_C2H2"/>
</dbReference>
<feature type="domain" description="U1-type" evidence="10">
    <location>
        <begin position="52"/>
        <end position="86"/>
    </location>
</feature>
<name>A0A9P8AH32_9ASCO</name>
<dbReference type="OrthoDB" id="10250970at2759"/>
<dbReference type="SMART" id="SM00451">
    <property type="entry name" value="ZnF_U1"/>
    <property type="match status" value="1"/>
</dbReference>
<evidence type="ECO:0000256" key="6">
    <source>
        <dbReference type="ARBA" id="ARBA00022833"/>
    </source>
</evidence>
<keyword evidence="8" id="KW-0539">Nucleus</keyword>
<evidence type="ECO:0000256" key="4">
    <source>
        <dbReference type="ARBA" id="ARBA00022728"/>
    </source>
</evidence>
<dbReference type="PANTHER" id="PTHR23205">
    <property type="entry name" value="SPLICING FACTOR 3A SUBUNIT 2"/>
    <property type="match status" value="1"/>
</dbReference>